<comment type="subcellular location">
    <subcellularLocation>
        <location evidence="1">Cell membrane</location>
        <topology evidence="1">Multi-pass membrane protein</topology>
    </subcellularLocation>
</comment>
<keyword evidence="7 8" id="KW-0472">Membrane</keyword>
<dbReference type="PANTHER" id="PTHR30472">
    <property type="entry name" value="FERRIC ENTEROBACTIN TRANSPORT SYSTEM PERMEASE PROTEIN"/>
    <property type="match status" value="1"/>
</dbReference>
<comment type="caution">
    <text evidence="9">The sequence shown here is derived from an EMBL/GenBank/DDBJ whole genome shotgun (WGS) entry which is preliminary data.</text>
</comment>
<keyword evidence="6 8" id="KW-1133">Transmembrane helix</keyword>
<organism evidence="9">
    <name type="scientific">marine sediment metagenome</name>
    <dbReference type="NCBI Taxonomy" id="412755"/>
    <lineage>
        <taxon>unclassified sequences</taxon>
        <taxon>metagenomes</taxon>
        <taxon>ecological metagenomes</taxon>
    </lineage>
</organism>
<evidence type="ECO:0000256" key="6">
    <source>
        <dbReference type="ARBA" id="ARBA00022989"/>
    </source>
</evidence>
<dbReference type="EMBL" id="LAZR01000209">
    <property type="protein sequence ID" value="KKN81839.1"/>
    <property type="molecule type" value="Genomic_DNA"/>
</dbReference>
<dbReference type="AlphaFoldDB" id="A0A0F9TR95"/>
<proteinExistence type="inferred from homology"/>
<evidence type="ECO:0000256" key="1">
    <source>
        <dbReference type="ARBA" id="ARBA00004651"/>
    </source>
</evidence>
<feature type="transmembrane region" description="Helical" evidence="8">
    <location>
        <begin position="98"/>
        <end position="120"/>
    </location>
</feature>
<accession>A0A0F9TR95</accession>
<dbReference type="GO" id="GO:0022857">
    <property type="term" value="F:transmembrane transporter activity"/>
    <property type="evidence" value="ECO:0007669"/>
    <property type="project" value="InterPro"/>
</dbReference>
<comment type="similarity">
    <text evidence="2">Belongs to the binding-protein-dependent transport system permease family. FecCD subfamily.</text>
</comment>
<evidence type="ECO:0000256" key="5">
    <source>
        <dbReference type="ARBA" id="ARBA00022692"/>
    </source>
</evidence>
<dbReference type="InterPro" id="IPR000522">
    <property type="entry name" value="ABC_transptr_permease_BtuC"/>
</dbReference>
<evidence type="ECO:0000256" key="3">
    <source>
        <dbReference type="ARBA" id="ARBA00022448"/>
    </source>
</evidence>
<keyword evidence="4" id="KW-1003">Cell membrane</keyword>
<protein>
    <recommendedName>
        <fullName evidence="10">ABC transporter permease protein</fullName>
    </recommendedName>
</protein>
<keyword evidence="3" id="KW-0813">Transport</keyword>
<evidence type="ECO:0000256" key="4">
    <source>
        <dbReference type="ARBA" id="ARBA00022475"/>
    </source>
</evidence>
<keyword evidence="5 8" id="KW-0812">Transmembrane</keyword>
<feature type="transmembrane region" description="Helical" evidence="8">
    <location>
        <begin position="253"/>
        <end position="278"/>
    </location>
</feature>
<feature type="transmembrane region" description="Helical" evidence="8">
    <location>
        <begin position="160"/>
        <end position="184"/>
    </location>
</feature>
<sequence length="348" mass="36252">MTTVYRFKPVVTLLLLALLLVAVLLSLALGPVAIPLDDTLRVLLRRFTAAELPADQVLIIEHIRLPRTLMAILVGATLALTGAGMQGLFRNPLADPSLIGVSSGAALGAALFIVLGSALLSSVPAFVLPYATVLGAFLGGVATTWLVYRLGQSVQGTSVASMLLAGIAIAAISGAVIGLLSYLADDAMLRTLTFWNMGSLGAASYQRVAVLAFCCSLVWWRLPLQAKALNALLLGESEARHLGVDVERVKRELVLLTALGVGACVAMAGLIGFVGLVVPHLVRLLLGADHRRVLPASMLLGAGLLVLADVGARLVVAPAELPLGIITALLGAPFFLTLLMRAQRRGGV</sequence>
<gene>
    <name evidence="9" type="ORF">LCGC14_0315120</name>
</gene>
<evidence type="ECO:0008006" key="10">
    <source>
        <dbReference type="Google" id="ProtNLM"/>
    </source>
</evidence>
<name>A0A0F9TR95_9ZZZZ</name>
<evidence type="ECO:0000313" key="9">
    <source>
        <dbReference type="EMBL" id="KKN81839.1"/>
    </source>
</evidence>
<dbReference type="Pfam" id="PF01032">
    <property type="entry name" value="FecCD"/>
    <property type="match status" value="1"/>
</dbReference>
<dbReference type="GO" id="GO:0005886">
    <property type="term" value="C:plasma membrane"/>
    <property type="evidence" value="ECO:0007669"/>
    <property type="project" value="UniProtKB-SubCell"/>
</dbReference>
<dbReference type="SUPFAM" id="SSF81345">
    <property type="entry name" value="ABC transporter involved in vitamin B12 uptake, BtuC"/>
    <property type="match status" value="1"/>
</dbReference>
<feature type="transmembrane region" description="Helical" evidence="8">
    <location>
        <begin position="126"/>
        <end position="148"/>
    </location>
</feature>
<evidence type="ECO:0000256" key="2">
    <source>
        <dbReference type="ARBA" id="ARBA00007935"/>
    </source>
</evidence>
<feature type="transmembrane region" description="Helical" evidence="8">
    <location>
        <begin position="68"/>
        <end position="89"/>
    </location>
</feature>
<dbReference type="InterPro" id="IPR037294">
    <property type="entry name" value="ABC_BtuC-like"/>
</dbReference>
<dbReference type="PANTHER" id="PTHR30472:SF25">
    <property type="entry name" value="ABC TRANSPORTER PERMEASE PROTEIN MJ0876-RELATED"/>
    <property type="match status" value="1"/>
</dbReference>
<evidence type="ECO:0000256" key="8">
    <source>
        <dbReference type="SAM" id="Phobius"/>
    </source>
</evidence>
<feature type="transmembrane region" description="Helical" evidence="8">
    <location>
        <begin position="323"/>
        <end position="342"/>
    </location>
</feature>
<evidence type="ECO:0000256" key="7">
    <source>
        <dbReference type="ARBA" id="ARBA00023136"/>
    </source>
</evidence>
<dbReference type="Gene3D" id="1.10.3470.10">
    <property type="entry name" value="ABC transporter involved in vitamin B12 uptake, BtuC"/>
    <property type="match status" value="1"/>
</dbReference>
<dbReference type="GO" id="GO:0033214">
    <property type="term" value="P:siderophore-iron import into cell"/>
    <property type="evidence" value="ECO:0007669"/>
    <property type="project" value="TreeGrafter"/>
</dbReference>
<dbReference type="FunFam" id="1.10.3470.10:FF:000001">
    <property type="entry name" value="Vitamin B12 ABC transporter permease BtuC"/>
    <property type="match status" value="1"/>
</dbReference>
<reference evidence="9" key="1">
    <citation type="journal article" date="2015" name="Nature">
        <title>Complex archaea that bridge the gap between prokaryotes and eukaryotes.</title>
        <authorList>
            <person name="Spang A."/>
            <person name="Saw J.H."/>
            <person name="Jorgensen S.L."/>
            <person name="Zaremba-Niedzwiedzka K."/>
            <person name="Martijn J."/>
            <person name="Lind A.E."/>
            <person name="van Eijk R."/>
            <person name="Schleper C."/>
            <person name="Guy L."/>
            <person name="Ettema T.J."/>
        </authorList>
    </citation>
    <scope>NUCLEOTIDE SEQUENCE</scope>
</reference>
<dbReference type="CDD" id="cd06550">
    <property type="entry name" value="TM_ABC_iron-siderophores_like"/>
    <property type="match status" value="1"/>
</dbReference>